<dbReference type="AlphaFoldDB" id="A0A9W5YI92"/>
<evidence type="ECO:0000313" key="3">
    <source>
        <dbReference type="Proteomes" id="UP001143548"/>
    </source>
</evidence>
<dbReference type="Proteomes" id="UP001143548">
    <property type="component" value="Unassembled WGS sequence"/>
</dbReference>
<name>A0A9W5YI92_9EURO</name>
<protein>
    <submittedName>
        <fullName evidence="2">Uncharacterized protein</fullName>
    </submittedName>
</protein>
<proteinExistence type="predicted"/>
<dbReference type="EMBL" id="BROQ01000001">
    <property type="protein sequence ID" value="GKZ16452.1"/>
    <property type="molecule type" value="Genomic_DNA"/>
</dbReference>
<organism evidence="2 3">
    <name type="scientific">Aspergillus brasiliensis</name>
    <dbReference type="NCBI Taxonomy" id="319629"/>
    <lineage>
        <taxon>Eukaryota</taxon>
        <taxon>Fungi</taxon>
        <taxon>Dikarya</taxon>
        <taxon>Ascomycota</taxon>
        <taxon>Pezizomycotina</taxon>
        <taxon>Eurotiomycetes</taxon>
        <taxon>Eurotiomycetidae</taxon>
        <taxon>Eurotiales</taxon>
        <taxon>Aspergillaceae</taxon>
        <taxon>Aspergillus</taxon>
        <taxon>Aspergillus subgen. Circumdati</taxon>
    </lineage>
</organism>
<evidence type="ECO:0000256" key="1">
    <source>
        <dbReference type="SAM" id="MobiDB-lite"/>
    </source>
</evidence>
<reference evidence="2" key="1">
    <citation type="submission" date="2022-07" db="EMBL/GenBank/DDBJ databases">
        <title>Taxonomy of Aspergillus series Nigri: significant species reduction supported by multi-species coalescent approaches.</title>
        <authorList>
            <person name="Bian C."/>
            <person name="Kusuya Y."/>
            <person name="Sklenar F."/>
            <person name="D'hooge E."/>
            <person name="Yaguchi T."/>
            <person name="Takahashi H."/>
            <person name="Hubka V."/>
        </authorList>
    </citation>
    <scope>NUCLEOTIDE SEQUENCE</scope>
    <source>
        <strain evidence="2">CBS 733.88</strain>
    </source>
</reference>
<feature type="region of interest" description="Disordered" evidence="1">
    <location>
        <begin position="399"/>
        <end position="418"/>
    </location>
</feature>
<accession>A0A9W5YI92</accession>
<evidence type="ECO:0000313" key="2">
    <source>
        <dbReference type="EMBL" id="GKZ16452.1"/>
    </source>
</evidence>
<comment type="caution">
    <text evidence="2">The sequence shown here is derived from an EMBL/GenBank/DDBJ whole genome shotgun (WGS) entry which is preliminary data.</text>
</comment>
<sequence>MSSFPYPEGDGTFLYSSIRTSWFNPANPYQFYRYMLLEVVVNHSARDEGWEAGATGHRSWDLEPKIARAEEQWLHHYFGRNTHARYRYMWVYYGKPQPSIDQHAHGFHRLSAPLTYDNVHVTSKQTHVYLVPVPLPLDPDDWFWVDLTFPVRALYIPERHIARPDCKDRCAYYCLQVRQRDITIPHWLGPSGIQSRPLRLPRDDRLGWGYRAPRVSVGFDIRAITARLTVPNWMVRDEYLNVYDHCLVWTENSGRYPPYYQQLAVDMDMVTCGFSLAHVLSVTSGVPLAFDGTKDDWIVDVAKGLVVVAAGMIPVVGPLVALATQVLLDVLSDPKKFIDSQQGLLANIPNGVAAVLESCKLMRRYVKPGTLRQYARHIQAVTTVAKSVNLAPGIHALSQPATDQTHSAHEAQSQEEDPNLQAVMSASLLDTYYVNWEGLRLDSLDPEIWEQCRQLGLSMLPSIEPSHDLRAWCLEGE</sequence>
<gene>
    <name evidence="2" type="ORF">AbraCBS73388_000027</name>
</gene>